<dbReference type="PANTHER" id="PTHR21716:SF53">
    <property type="entry name" value="PERMEASE PERM-RELATED"/>
    <property type="match status" value="1"/>
</dbReference>
<dbReference type="Pfam" id="PF01594">
    <property type="entry name" value="AI-2E_transport"/>
    <property type="match status" value="1"/>
</dbReference>
<evidence type="ECO:0000313" key="9">
    <source>
        <dbReference type="EMBL" id="OGM10567.1"/>
    </source>
</evidence>
<name>A0A1F7X6B6_9BACT</name>
<evidence type="ECO:0000256" key="1">
    <source>
        <dbReference type="ARBA" id="ARBA00004651"/>
    </source>
</evidence>
<feature type="transmembrane region" description="Helical" evidence="8">
    <location>
        <begin position="235"/>
        <end position="263"/>
    </location>
</feature>
<gene>
    <name evidence="9" type="ORF">A2Z67_04190</name>
</gene>
<feature type="transmembrane region" description="Helical" evidence="8">
    <location>
        <begin position="195"/>
        <end position="223"/>
    </location>
</feature>
<evidence type="ECO:0000256" key="7">
    <source>
        <dbReference type="ARBA" id="ARBA00023136"/>
    </source>
</evidence>
<dbReference type="PANTHER" id="PTHR21716">
    <property type="entry name" value="TRANSMEMBRANE PROTEIN"/>
    <property type="match status" value="1"/>
</dbReference>
<evidence type="ECO:0000256" key="5">
    <source>
        <dbReference type="ARBA" id="ARBA00022692"/>
    </source>
</evidence>
<feature type="transmembrane region" description="Helical" evidence="8">
    <location>
        <begin position="131"/>
        <end position="154"/>
    </location>
</feature>
<evidence type="ECO:0008006" key="11">
    <source>
        <dbReference type="Google" id="ProtNLM"/>
    </source>
</evidence>
<reference evidence="9 10" key="1">
    <citation type="journal article" date="2016" name="Nat. Commun.">
        <title>Thousands of microbial genomes shed light on interconnected biogeochemical processes in an aquifer system.</title>
        <authorList>
            <person name="Anantharaman K."/>
            <person name="Brown C.T."/>
            <person name="Hug L.A."/>
            <person name="Sharon I."/>
            <person name="Castelle C.J."/>
            <person name="Probst A.J."/>
            <person name="Thomas B.C."/>
            <person name="Singh A."/>
            <person name="Wilkins M.J."/>
            <person name="Karaoz U."/>
            <person name="Brodie E.L."/>
            <person name="Williams K.H."/>
            <person name="Hubbard S.S."/>
            <person name="Banfield J.F."/>
        </authorList>
    </citation>
    <scope>NUCLEOTIDE SEQUENCE [LARGE SCALE GENOMIC DNA]</scope>
</reference>
<evidence type="ECO:0000313" key="10">
    <source>
        <dbReference type="Proteomes" id="UP000176939"/>
    </source>
</evidence>
<dbReference type="EMBL" id="MGFQ01000005">
    <property type="protein sequence ID" value="OGM10567.1"/>
    <property type="molecule type" value="Genomic_DNA"/>
</dbReference>
<keyword evidence="7 8" id="KW-0472">Membrane</keyword>
<accession>A0A1F7X6B6</accession>
<comment type="subcellular location">
    <subcellularLocation>
        <location evidence="1">Cell membrane</location>
        <topology evidence="1">Multi-pass membrane protein</topology>
    </subcellularLocation>
</comment>
<evidence type="ECO:0000256" key="8">
    <source>
        <dbReference type="SAM" id="Phobius"/>
    </source>
</evidence>
<feature type="transmembrane region" description="Helical" evidence="8">
    <location>
        <begin position="61"/>
        <end position="86"/>
    </location>
</feature>
<proteinExistence type="inferred from homology"/>
<keyword evidence="4" id="KW-1003">Cell membrane</keyword>
<feature type="transmembrane region" description="Helical" evidence="8">
    <location>
        <begin position="7"/>
        <end position="26"/>
    </location>
</feature>
<evidence type="ECO:0000256" key="4">
    <source>
        <dbReference type="ARBA" id="ARBA00022475"/>
    </source>
</evidence>
<dbReference type="InterPro" id="IPR002549">
    <property type="entry name" value="AI-2E-like"/>
</dbReference>
<feature type="transmembrane region" description="Helical" evidence="8">
    <location>
        <begin position="284"/>
        <end position="317"/>
    </location>
</feature>
<dbReference type="Proteomes" id="UP000176939">
    <property type="component" value="Unassembled WGS sequence"/>
</dbReference>
<dbReference type="GO" id="GO:0005886">
    <property type="term" value="C:plasma membrane"/>
    <property type="evidence" value="ECO:0007669"/>
    <property type="project" value="UniProtKB-SubCell"/>
</dbReference>
<keyword evidence="5 8" id="KW-0812">Transmembrane</keyword>
<protein>
    <recommendedName>
        <fullName evidence="11">AI-2E family transporter</fullName>
    </recommendedName>
</protein>
<dbReference type="GO" id="GO:0055085">
    <property type="term" value="P:transmembrane transport"/>
    <property type="evidence" value="ECO:0007669"/>
    <property type="project" value="TreeGrafter"/>
</dbReference>
<feature type="transmembrane region" description="Helical" evidence="8">
    <location>
        <begin position="32"/>
        <end position="49"/>
    </location>
</feature>
<evidence type="ECO:0000256" key="2">
    <source>
        <dbReference type="ARBA" id="ARBA00009773"/>
    </source>
</evidence>
<sequence>MIKKIEISHKTIIFTVLFLVFLWVLYQIRDVILIFFVSLLIMTILNPIVTRLSRFKIPRSLSIALLYLIIFTLLGFSIAGLVPILVEQTSSFANGLPKYLENIGISTFLSEQVIEQIVSQVGNLPGYAVRLGLTIFSNVLAVVMVLFIAFYLLLSRDKINDQLAVILGENRKKFIGSLLDSIEVRLGGWARGEMILMLVVGIMSFIGFTILGIPFALPLAILAGLLEIVPTIGPIIAAIPAVIIGLSISPFVAIAITALVFLIQQLENYILVPKIMEKSVGVNPIATLLCLAVGLRLAGVVGVLISVPVFILLQVVVKEYLSSK</sequence>
<keyword evidence="3" id="KW-0813">Transport</keyword>
<organism evidence="9 10">
    <name type="scientific">Candidatus Woesebacteria bacterium RBG_13_36_22</name>
    <dbReference type="NCBI Taxonomy" id="1802478"/>
    <lineage>
        <taxon>Bacteria</taxon>
        <taxon>Candidatus Woeseibacteriota</taxon>
    </lineage>
</organism>
<evidence type="ECO:0000256" key="3">
    <source>
        <dbReference type="ARBA" id="ARBA00022448"/>
    </source>
</evidence>
<comment type="similarity">
    <text evidence="2">Belongs to the autoinducer-2 exporter (AI-2E) (TC 2.A.86) family.</text>
</comment>
<evidence type="ECO:0000256" key="6">
    <source>
        <dbReference type="ARBA" id="ARBA00022989"/>
    </source>
</evidence>
<comment type="caution">
    <text evidence="9">The sequence shown here is derived from an EMBL/GenBank/DDBJ whole genome shotgun (WGS) entry which is preliminary data.</text>
</comment>
<dbReference type="AlphaFoldDB" id="A0A1F7X6B6"/>
<keyword evidence="6 8" id="KW-1133">Transmembrane helix</keyword>